<evidence type="ECO:0000313" key="2">
    <source>
        <dbReference type="Proteomes" id="UP000623967"/>
    </source>
</evidence>
<organism evidence="1 2">
    <name type="scientific">Neobacillus paridis</name>
    <dbReference type="NCBI Taxonomy" id="2803862"/>
    <lineage>
        <taxon>Bacteria</taxon>
        <taxon>Bacillati</taxon>
        <taxon>Bacillota</taxon>
        <taxon>Bacilli</taxon>
        <taxon>Bacillales</taxon>
        <taxon>Bacillaceae</taxon>
        <taxon>Neobacillus</taxon>
    </lineage>
</organism>
<gene>
    <name evidence="1" type="ORF">JK635_06370</name>
</gene>
<proteinExistence type="predicted"/>
<evidence type="ECO:0008006" key="3">
    <source>
        <dbReference type="Google" id="ProtNLM"/>
    </source>
</evidence>
<comment type="caution">
    <text evidence="1">The sequence shown here is derived from an EMBL/GenBank/DDBJ whole genome shotgun (WGS) entry which is preliminary data.</text>
</comment>
<dbReference type="SUPFAM" id="SSF75304">
    <property type="entry name" value="Amidase signature (AS) enzymes"/>
    <property type="match status" value="1"/>
</dbReference>
<name>A0ABS1TKQ9_9BACI</name>
<dbReference type="Proteomes" id="UP000623967">
    <property type="component" value="Unassembled WGS sequence"/>
</dbReference>
<keyword evidence="2" id="KW-1185">Reference proteome</keyword>
<protein>
    <recommendedName>
        <fullName evidence="3">Amidase</fullName>
    </recommendedName>
</protein>
<feature type="non-terminal residue" evidence="1">
    <location>
        <position position="46"/>
    </location>
</feature>
<evidence type="ECO:0000313" key="1">
    <source>
        <dbReference type="EMBL" id="MBL4951852.1"/>
    </source>
</evidence>
<reference evidence="1 2" key="1">
    <citation type="submission" date="2021-01" db="EMBL/GenBank/DDBJ databases">
        <title>Genome public.</title>
        <authorList>
            <person name="Liu C."/>
            <person name="Sun Q."/>
        </authorList>
    </citation>
    <scope>NUCLEOTIDE SEQUENCE [LARGE SCALE GENOMIC DNA]</scope>
    <source>
        <strain evidence="1 2">YIM B02564</strain>
    </source>
</reference>
<dbReference type="InterPro" id="IPR036928">
    <property type="entry name" value="AS_sf"/>
</dbReference>
<sequence>MRRALDIAAQIRAGDVSALDVLADTEALIGARDPVLNCFTSLCLER</sequence>
<dbReference type="EMBL" id="JAESWB010000110">
    <property type="protein sequence ID" value="MBL4951852.1"/>
    <property type="molecule type" value="Genomic_DNA"/>
</dbReference>
<accession>A0ABS1TKQ9</accession>